<evidence type="ECO:0000259" key="9">
    <source>
        <dbReference type="Pfam" id="PF03151"/>
    </source>
</evidence>
<evidence type="ECO:0000256" key="1">
    <source>
        <dbReference type="ARBA" id="ARBA00003420"/>
    </source>
</evidence>
<accession>A0A0F8DDS8</accession>
<feature type="transmembrane region" description="Helical" evidence="8">
    <location>
        <begin position="285"/>
        <end position="305"/>
    </location>
</feature>
<dbReference type="SUPFAM" id="SSF103481">
    <property type="entry name" value="Multidrug resistance efflux transporter EmrE"/>
    <property type="match status" value="1"/>
</dbReference>
<comment type="caution">
    <text evidence="10">The sequence shown here is derived from an EMBL/GenBank/DDBJ whole genome shotgun (WGS) entry which is preliminary data.</text>
</comment>
<name>A0A0F8DDS8_CERFI</name>
<feature type="transmembrane region" description="Helical" evidence="8">
    <location>
        <begin position="40"/>
        <end position="61"/>
    </location>
</feature>
<comment type="function">
    <text evidence="1">Involved in the import of GDP-mannose from the cytoplasm into the Golgi lumen.</text>
</comment>
<feature type="transmembrane region" description="Helical" evidence="8">
    <location>
        <begin position="224"/>
        <end position="242"/>
    </location>
</feature>
<feature type="domain" description="Sugar phosphate transporter" evidence="9">
    <location>
        <begin position="42"/>
        <end position="327"/>
    </location>
</feature>
<evidence type="ECO:0000256" key="2">
    <source>
        <dbReference type="ARBA" id="ARBA00004477"/>
    </source>
</evidence>
<dbReference type="InterPro" id="IPR004853">
    <property type="entry name" value="Sugar_P_trans_dom"/>
</dbReference>
<dbReference type="EMBL" id="LBBL01000179">
    <property type="protein sequence ID" value="KKF94114.1"/>
    <property type="molecule type" value="Genomic_DNA"/>
</dbReference>
<proteinExistence type="inferred from homology"/>
<organism evidence="10 11">
    <name type="scientific">Ceratocystis fimbriata f. sp. platani</name>
    <dbReference type="NCBI Taxonomy" id="88771"/>
    <lineage>
        <taxon>Eukaryota</taxon>
        <taxon>Fungi</taxon>
        <taxon>Dikarya</taxon>
        <taxon>Ascomycota</taxon>
        <taxon>Pezizomycotina</taxon>
        <taxon>Sordariomycetes</taxon>
        <taxon>Hypocreomycetidae</taxon>
        <taxon>Microascales</taxon>
        <taxon>Ceratocystidaceae</taxon>
        <taxon>Ceratocystis</taxon>
    </lineage>
</organism>
<feature type="transmembrane region" description="Helical" evidence="8">
    <location>
        <begin position="186"/>
        <end position="203"/>
    </location>
</feature>
<keyword evidence="11" id="KW-1185">Reference proteome</keyword>
<evidence type="ECO:0000256" key="6">
    <source>
        <dbReference type="ARBA" id="ARBA00022989"/>
    </source>
</evidence>
<feature type="transmembrane region" description="Helical" evidence="8">
    <location>
        <begin position="254"/>
        <end position="278"/>
    </location>
</feature>
<evidence type="ECO:0000256" key="5">
    <source>
        <dbReference type="ARBA" id="ARBA00022692"/>
    </source>
</evidence>
<keyword evidence="5 8" id="KW-0812">Transmembrane</keyword>
<protein>
    <submittedName>
        <fullName evidence="10">Putative sugar phosphate/phosphate translocator</fullName>
    </submittedName>
</protein>
<dbReference type="Proteomes" id="UP000034841">
    <property type="component" value="Unassembled WGS sequence"/>
</dbReference>
<evidence type="ECO:0000256" key="3">
    <source>
        <dbReference type="ARBA" id="ARBA00010425"/>
    </source>
</evidence>
<feature type="transmembrane region" description="Helical" evidence="8">
    <location>
        <begin position="67"/>
        <end position="87"/>
    </location>
</feature>
<evidence type="ECO:0000256" key="4">
    <source>
        <dbReference type="ARBA" id="ARBA00011182"/>
    </source>
</evidence>
<evidence type="ECO:0000256" key="7">
    <source>
        <dbReference type="ARBA" id="ARBA00023136"/>
    </source>
</evidence>
<comment type="similarity">
    <text evidence="3">Belongs to the TPT transporter family. SLC35D subfamily.</text>
</comment>
<dbReference type="InterPro" id="IPR037185">
    <property type="entry name" value="EmrE-like"/>
</dbReference>
<dbReference type="InterPro" id="IPR050186">
    <property type="entry name" value="TPT_transporter"/>
</dbReference>
<evidence type="ECO:0000256" key="8">
    <source>
        <dbReference type="SAM" id="Phobius"/>
    </source>
</evidence>
<dbReference type="AlphaFoldDB" id="A0A0F8DDS8"/>
<reference evidence="10 11" key="1">
    <citation type="submission" date="2015-04" db="EMBL/GenBank/DDBJ databases">
        <title>Genome sequence of Ceratocystis platani, a major pathogen of plane trees.</title>
        <authorList>
            <person name="Belbahri L."/>
        </authorList>
    </citation>
    <scope>NUCLEOTIDE SEQUENCE [LARGE SCALE GENOMIC DNA]</scope>
    <source>
        <strain evidence="10 11">CFO</strain>
    </source>
</reference>
<dbReference type="Pfam" id="PF03151">
    <property type="entry name" value="TPT"/>
    <property type="match status" value="1"/>
</dbReference>
<feature type="transmembrane region" description="Helical" evidence="8">
    <location>
        <begin position="107"/>
        <end position="124"/>
    </location>
</feature>
<sequence>MSGDTKERLSVDSDVKESTLLPAPATTVKPPATLSDSIPASAYVVLWISVSGALIIMNKWILDTLNFRYPILLTTYHLTFATVMTQVMSRTTKLLDGRKKLNMTPDVYLRGIVPIGVCFSLSLICGNMTYLYLSVSFIQMLKATTPVVVLLASWAMGNTQPKLSVLLNVSIIVLGVIIASFGEIEFVLTGFIYQILGILFEALRLTMVEKLLSGEYKMDPLVSVYYFAPICALMNFMVALYWEVPRVSYQDFANVGAFVFLLNGCVAFTLNLSVVFLIGKTSAVVMTLCGVLKDVLLVASAMIIWNAPVTGLQFFGYGIALGGLVCYKTPYDKLIAQLSDIARFFQSRSTRKLAIVAVSLMFLFYLFSGSSASAPSPLTQ</sequence>
<dbReference type="GO" id="GO:0005789">
    <property type="term" value="C:endoplasmic reticulum membrane"/>
    <property type="evidence" value="ECO:0007669"/>
    <property type="project" value="UniProtKB-SubCell"/>
</dbReference>
<evidence type="ECO:0000313" key="10">
    <source>
        <dbReference type="EMBL" id="KKF94114.1"/>
    </source>
</evidence>
<comment type="subunit">
    <text evidence="4">Homooligomer.</text>
</comment>
<dbReference type="OrthoDB" id="6418713at2759"/>
<evidence type="ECO:0000313" key="11">
    <source>
        <dbReference type="Proteomes" id="UP000034841"/>
    </source>
</evidence>
<feature type="transmembrane region" description="Helical" evidence="8">
    <location>
        <begin position="353"/>
        <end position="374"/>
    </location>
</feature>
<gene>
    <name evidence="10" type="ORF">CFO_g3526</name>
</gene>
<keyword evidence="6 8" id="KW-1133">Transmembrane helix</keyword>
<feature type="transmembrane region" description="Helical" evidence="8">
    <location>
        <begin position="163"/>
        <end position="180"/>
    </location>
</feature>
<dbReference type="PANTHER" id="PTHR11132">
    <property type="entry name" value="SOLUTE CARRIER FAMILY 35"/>
    <property type="match status" value="1"/>
</dbReference>
<feature type="transmembrane region" description="Helical" evidence="8">
    <location>
        <begin position="311"/>
        <end position="327"/>
    </location>
</feature>
<comment type="subcellular location">
    <subcellularLocation>
        <location evidence="2">Endoplasmic reticulum membrane</location>
        <topology evidence="2">Multi-pass membrane protein</topology>
    </subcellularLocation>
</comment>
<keyword evidence="7 8" id="KW-0472">Membrane</keyword>